<dbReference type="AlphaFoldDB" id="A0AAJ4N204"/>
<accession>A0AAJ4N204</accession>
<organism evidence="1 2">
    <name type="scientific">Agrobacterium tumefaciens</name>
    <dbReference type="NCBI Taxonomy" id="358"/>
    <lineage>
        <taxon>Bacteria</taxon>
        <taxon>Pseudomonadati</taxon>
        <taxon>Pseudomonadota</taxon>
        <taxon>Alphaproteobacteria</taxon>
        <taxon>Hyphomicrobiales</taxon>
        <taxon>Rhizobiaceae</taxon>
        <taxon>Rhizobium/Agrobacterium group</taxon>
        <taxon>Agrobacterium</taxon>
        <taxon>Agrobacterium tumefaciens complex</taxon>
    </lineage>
</organism>
<evidence type="ECO:0000313" key="2">
    <source>
        <dbReference type="Proteomes" id="UP000663946"/>
    </source>
</evidence>
<dbReference type="Proteomes" id="UP000663946">
    <property type="component" value="Chromosome 1"/>
</dbReference>
<protein>
    <recommendedName>
        <fullName evidence="3">SIR2-like domain-containing protein</fullName>
    </recommendedName>
</protein>
<proteinExistence type="predicted"/>
<gene>
    <name evidence="1" type="ORF">G6M86_08910</name>
</gene>
<dbReference type="RefSeq" id="WP_065704755.1">
    <property type="nucleotide sequence ID" value="NZ_CP049216.1"/>
</dbReference>
<dbReference type="EMBL" id="CP049216">
    <property type="protein sequence ID" value="QTG13352.1"/>
    <property type="molecule type" value="Genomic_DNA"/>
</dbReference>
<evidence type="ECO:0000313" key="1">
    <source>
        <dbReference type="EMBL" id="QTG13352.1"/>
    </source>
</evidence>
<reference evidence="1" key="1">
    <citation type="submission" date="2020-02" db="EMBL/GenBank/DDBJ databases">
        <title>Unexpected conservation and global transmission of agrobacterial virulence plasmids.</title>
        <authorList>
            <person name="Weisberg A.J."/>
            <person name="Davis E.W. II"/>
            <person name="Tabima J.R."/>
            <person name="Belcher M.S."/>
            <person name="Miller M."/>
            <person name="Kuo C.-H."/>
            <person name="Loper J.E."/>
            <person name="Grunwald N.J."/>
            <person name="Putnam M.L."/>
            <person name="Chang J.H."/>
        </authorList>
    </citation>
    <scope>NUCLEOTIDE SEQUENCE</scope>
    <source>
        <strain evidence="1">Q15/94</strain>
    </source>
</reference>
<sequence length="346" mass="39009">MFKKKTVFIVGAGASKEVGLPIGDELKLKIGVKLDIRFDNGYDLSAGDPKIVEAVRHILHEKQERDINPHCHAGRIIASAMHQALSIDNFLHTHSDNELIVQMGKLGIAATIMEAESSSKISGDQRRYGQINFASHPDIWHNTFCKMLCEGVQTRDLEKLFDNVSFITFNYDRCIEHYVSQWVSNYMQIPLPDAQELTGKLTVIHPYGQVGRLPWQRNGLTSVPYGSSVEGQTLPKIASHIRTFTEQVEDETVPEKMRELIEEAQQVVYLGFSYGSMNMDLMRLRRRCSMKTVRGTALGIAAPNMSAITDLINSTMYVMGEHFMGTRSFDAVTCNQLLNDYFRTLA</sequence>
<evidence type="ECO:0008006" key="3">
    <source>
        <dbReference type="Google" id="ProtNLM"/>
    </source>
</evidence>
<name>A0AAJ4N204_AGRTU</name>